<feature type="region of interest" description="Disordered" evidence="6">
    <location>
        <begin position="132"/>
        <end position="196"/>
    </location>
</feature>
<dbReference type="InterPro" id="IPR001164">
    <property type="entry name" value="ArfGAP_dom"/>
</dbReference>
<evidence type="ECO:0000313" key="8">
    <source>
        <dbReference type="EMBL" id="KAF2995565.1"/>
    </source>
</evidence>
<dbReference type="PANTHER" id="PTHR46395:SF1">
    <property type="entry name" value="ADP-RIBOSYLATION FACTOR GTPASE-ACTIVATING PROTEIN 1"/>
    <property type="match status" value="1"/>
</dbReference>
<dbReference type="GO" id="GO:0030100">
    <property type="term" value="P:regulation of endocytosis"/>
    <property type="evidence" value="ECO:0007669"/>
    <property type="project" value="TreeGrafter"/>
</dbReference>
<evidence type="ECO:0000256" key="4">
    <source>
        <dbReference type="ARBA" id="ARBA00022833"/>
    </source>
</evidence>
<feature type="compositionally biased region" description="Basic and acidic residues" evidence="6">
    <location>
        <begin position="1"/>
        <end position="18"/>
    </location>
</feature>
<gene>
    <name evidence="8" type="primary">GCS1_1</name>
    <name evidence="8" type="ORF">E8E13_004070</name>
</gene>
<feature type="compositionally biased region" description="Polar residues" evidence="6">
    <location>
        <begin position="166"/>
        <end position="183"/>
    </location>
</feature>
<sequence>MSKMWEVDPETRSKKTNDNNKCVDCNAPSPQWASPKLGIFMCLSCSGVHRGLGVHISFIRSITMDAFKGAELARMAAGGNKPFQEFFDAHSSNTKDGRTFEASSIQERYDSEAGDEWKERLSCKVEDREFDKSNLPKRLPKKENSGAAGAGGPLSGRASAAGSRSQTPLSKTMSNDSGFQRSGSPALGTNAMSSQKAKNEAYFSRMGAENANRRDDLAPNQGGKYGGFGSQPDSWNKNDDPGAPPEIADFQKDPVAALTKGFGWLGASVSKVGKTGYEGWVKPGMQKLAEADIASQAQKTAGLMGQTIQASAATAGTAFNRFVEGEPSNNGRRGVEPAKKDFWDEFGAAPKGPSKEKQDFWDDFGGASEPGTNPLLGQKPKPSGIGTSAMKKSSGSGAPAGKKDDKWEDCLYDTMRTLLHIAAAALVLASAVHGTPSEKDTDPVKDAQIHLYSFATDDCSGQPFSTPWELKQGQCININEARSVKPRFRSDHSAWIEETNGLQTLCKLLTYSDFDCPEDNRTEVYQKQRTGKMPDDLDACLVSKRQKHQTISVFDNSIYSARFLCGKLIGSKLQCTKAVTITSWSINADGSPTSEEHVTTYTASLPAKAAAAVVEKRFEPQNNSVKKNVYMQHPWAGSTLCYLCYTKDGHDYNKMECRAGNGYQAACEPRLPGHNFGLESGVDETTSDSEEDVPTTTLDIELEQKKSWHTPVSFAHPFLAKTKACADAEWEKRGKIGKDSIRIQDVHICDDKDKKDSRWIGPPGTKEPTIKPKIALNHTIPRETIASLDAKTRRHDQL</sequence>
<proteinExistence type="predicted"/>
<protein>
    <submittedName>
        <fullName evidence="8">Zn finger-containing GTPase- Activating Protein for ARF</fullName>
    </submittedName>
</protein>
<dbReference type="Pfam" id="PF01412">
    <property type="entry name" value="ArfGap"/>
    <property type="match status" value="1"/>
</dbReference>
<dbReference type="GO" id="GO:0000139">
    <property type="term" value="C:Golgi membrane"/>
    <property type="evidence" value="ECO:0007669"/>
    <property type="project" value="TreeGrafter"/>
</dbReference>
<evidence type="ECO:0000256" key="3">
    <source>
        <dbReference type="ARBA" id="ARBA00022771"/>
    </source>
</evidence>
<dbReference type="GO" id="GO:0032012">
    <property type="term" value="P:regulation of ARF protein signal transduction"/>
    <property type="evidence" value="ECO:0007669"/>
    <property type="project" value="TreeGrafter"/>
</dbReference>
<dbReference type="Gene3D" id="1.10.220.150">
    <property type="entry name" value="Arf GTPase activating protein"/>
    <property type="match status" value="1"/>
</dbReference>
<dbReference type="OrthoDB" id="983479at2759"/>
<feature type="region of interest" description="Disordered" evidence="6">
    <location>
        <begin position="1"/>
        <end position="20"/>
    </location>
</feature>
<dbReference type="EMBL" id="SWKU01000032">
    <property type="protein sequence ID" value="KAF2995565.1"/>
    <property type="molecule type" value="Genomic_DNA"/>
</dbReference>
<dbReference type="Proteomes" id="UP000801428">
    <property type="component" value="Unassembled WGS sequence"/>
</dbReference>
<dbReference type="PROSITE" id="PS50115">
    <property type="entry name" value="ARFGAP"/>
    <property type="match status" value="1"/>
</dbReference>
<dbReference type="SUPFAM" id="SSF57863">
    <property type="entry name" value="ArfGap/RecO-like zinc finger"/>
    <property type="match status" value="1"/>
</dbReference>
<feature type="compositionally biased region" description="Low complexity" evidence="6">
    <location>
        <begin position="155"/>
        <end position="165"/>
    </location>
</feature>
<feature type="region of interest" description="Disordered" evidence="6">
    <location>
        <begin position="344"/>
        <end position="405"/>
    </location>
</feature>
<dbReference type="GO" id="GO:0008270">
    <property type="term" value="F:zinc ion binding"/>
    <property type="evidence" value="ECO:0007669"/>
    <property type="project" value="UniProtKB-KW"/>
</dbReference>
<evidence type="ECO:0000256" key="6">
    <source>
        <dbReference type="SAM" id="MobiDB-lite"/>
    </source>
</evidence>
<dbReference type="InterPro" id="IPR037278">
    <property type="entry name" value="ARFGAP/RecO"/>
</dbReference>
<dbReference type="SMART" id="SM00105">
    <property type="entry name" value="ArfGap"/>
    <property type="match status" value="1"/>
</dbReference>
<dbReference type="GO" id="GO:0005096">
    <property type="term" value="F:GTPase activator activity"/>
    <property type="evidence" value="ECO:0007669"/>
    <property type="project" value="UniProtKB-KW"/>
</dbReference>
<evidence type="ECO:0000256" key="1">
    <source>
        <dbReference type="ARBA" id="ARBA00022468"/>
    </source>
</evidence>
<name>A0A9P4T6M9_CURKU</name>
<comment type="caution">
    <text evidence="8">The sequence shown here is derived from an EMBL/GenBank/DDBJ whole genome shotgun (WGS) entry which is preliminary data.</text>
</comment>
<dbReference type="CDD" id="cd08830">
    <property type="entry name" value="ArfGap_ArfGap1"/>
    <property type="match status" value="1"/>
</dbReference>
<organism evidence="8 9">
    <name type="scientific">Curvularia kusanoi</name>
    <name type="common">Cochliobolus kusanoi</name>
    <dbReference type="NCBI Taxonomy" id="90978"/>
    <lineage>
        <taxon>Eukaryota</taxon>
        <taxon>Fungi</taxon>
        <taxon>Dikarya</taxon>
        <taxon>Ascomycota</taxon>
        <taxon>Pezizomycotina</taxon>
        <taxon>Dothideomycetes</taxon>
        <taxon>Pleosporomycetidae</taxon>
        <taxon>Pleosporales</taxon>
        <taxon>Pleosporineae</taxon>
        <taxon>Pleosporaceae</taxon>
        <taxon>Curvularia</taxon>
    </lineage>
</organism>
<reference evidence="8" key="1">
    <citation type="submission" date="2019-04" db="EMBL/GenBank/DDBJ databases">
        <title>Sequencing of skin fungus with MAO and IRED activity.</title>
        <authorList>
            <person name="Marsaioli A.J."/>
            <person name="Bonatto J.M.C."/>
            <person name="Reis Junior O."/>
        </authorList>
    </citation>
    <scope>NUCLEOTIDE SEQUENCE</scope>
    <source>
        <strain evidence="8">30M1</strain>
    </source>
</reference>
<keyword evidence="9" id="KW-1185">Reference proteome</keyword>
<dbReference type="InterPro" id="IPR038508">
    <property type="entry name" value="ArfGAP_dom_sf"/>
</dbReference>
<evidence type="ECO:0000256" key="2">
    <source>
        <dbReference type="ARBA" id="ARBA00022723"/>
    </source>
</evidence>
<dbReference type="PANTHER" id="PTHR46395">
    <property type="entry name" value="ADP-RIBOSYLATION FACTOR GTPASE-ACTIVATING PROTEIN 1"/>
    <property type="match status" value="1"/>
</dbReference>
<feature type="domain" description="Arf-GAP" evidence="7">
    <location>
        <begin position="1"/>
        <end position="130"/>
    </location>
</feature>
<accession>A0A9P4T6M9</accession>
<keyword evidence="2" id="KW-0479">Metal-binding</keyword>
<evidence type="ECO:0000256" key="5">
    <source>
        <dbReference type="PROSITE-ProRule" id="PRU00288"/>
    </source>
</evidence>
<evidence type="ECO:0000313" key="9">
    <source>
        <dbReference type="Proteomes" id="UP000801428"/>
    </source>
</evidence>
<keyword evidence="1" id="KW-0343">GTPase activation</keyword>
<dbReference type="AlphaFoldDB" id="A0A9P4T6M9"/>
<feature type="region of interest" description="Disordered" evidence="6">
    <location>
        <begin position="210"/>
        <end position="247"/>
    </location>
</feature>
<keyword evidence="4" id="KW-0862">Zinc</keyword>
<dbReference type="PRINTS" id="PR00405">
    <property type="entry name" value="REVINTRACTNG"/>
</dbReference>
<evidence type="ECO:0000259" key="7">
    <source>
        <dbReference type="PROSITE" id="PS50115"/>
    </source>
</evidence>
<feature type="region of interest" description="Disordered" evidence="6">
    <location>
        <begin position="89"/>
        <end position="111"/>
    </location>
</feature>
<keyword evidence="3 5" id="KW-0863">Zinc-finger</keyword>